<keyword evidence="1" id="KW-0812">Transmembrane</keyword>
<proteinExistence type="predicted"/>
<accession>A0A7V1LKX2</accession>
<organism evidence="2">
    <name type="scientific">Caldithrix abyssi</name>
    <dbReference type="NCBI Taxonomy" id="187145"/>
    <lineage>
        <taxon>Bacteria</taxon>
        <taxon>Pseudomonadati</taxon>
        <taxon>Calditrichota</taxon>
        <taxon>Calditrichia</taxon>
        <taxon>Calditrichales</taxon>
        <taxon>Calditrichaceae</taxon>
        <taxon>Caldithrix</taxon>
    </lineage>
</organism>
<dbReference type="Pfam" id="PF14316">
    <property type="entry name" value="DUF4381"/>
    <property type="match status" value="1"/>
</dbReference>
<feature type="transmembrane region" description="Helical" evidence="1">
    <location>
        <begin position="156"/>
        <end position="177"/>
    </location>
</feature>
<dbReference type="Proteomes" id="UP000886005">
    <property type="component" value="Unassembled WGS sequence"/>
</dbReference>
<reference evidence="2" key="1">
    <citation type="journal article" date="2020" name="mSystems">
        <title>Genome- and Community-Level Interaction Insights into Carbon Utilization and Element Cycling Functions of Hydrothermarchaeota in Hydrothermal Sediment.</title>
        <authorList>
            <person name="Zhou Z."/>
            <person name="Liu Y."/>
            <person name="Xu W."/>
            <person name="Pan J."/>
            <person name="Luo Z.H."/>
            <person name="Li M."/>
        </authorList>
    </citation>
    <scope>NUCLEOTIDE SEQUENCE [LARGE SCALE GENOMIC DNA]</scope>
    <source>
        <strain evidence="2">HyVt-456</strain>
    </source>
</reference>
<dbReference type="InterPro" id="IPR025489">
    <property type="entry name" value="DUF4381"/>
</dbReference>
<evidence type="ECO:0000256" key="1">
    <source>
        <dbReference type="SAM" id="Phobius"/>
    </source>
</evidence>
<sequence>MTLFRRSILLTIWLASHLWAGQPLIEIRTQVDTNRITIGDRIRYTVLIDHAPGVRVERPGEGVVLEPFEIKDYRFPKQEILEDDRRRERFEFTLTAYDTGRFVIPAFPVLFYADSSDSGQIISGRAIDVRVVSVIAAGDSLVLRDIRAPLGIPVDWAFWGWVFLALVLLLFAAWLIYRAWKSKQETGYIFRPPPPPRPAHEIALQALAALYGSDLLEKERYKEFYSRLSDILRTYLEGRYFIHALESTTDETLRALKAHLPEKEAARVEKILRVADLVKFAKHIPDKITTQNIMRDTEQFVLDTKLVFEEPAVVDEPSNRPKKLITKEEQP</sequence>
<comment type="caution">
    <text evidence="2">The sequence shown here is derived from an EMBL/GenBank/DDBJ whole genome shotgun (WGS) entry which is preliminary data.</text>
</comment>
<keyword evidence="1" id="KW-1133">Transmembrane helix</keyword>
<protein>
    <submittedName>
        <fullName evidence="2">DUF4381 family protein</fullName>
    </submittedName>
</protein>
<dbReference type="EMBL" id="DRLD01000118">
    <property type="protein sequence ID" value="HED09906.1"/>
    <property type="molecule type" value="Genomic_DNA"/>
</dbReference>
<evidence type="ECO:0000313" key="2">
    <source>
        <dbReference type="EMBL" id="HED09906.1"/>
    </source>
</evidence>
<keyword evidence="1" id="KW-0472">Membrane</keyword>
<gene>
    <name evidence="2" type="ORF">ENJ10_04405</name>
</gene>
<name>A0A7V1LKX2_CALAY</name>
<dbReference type="AlphaFoldDB" id="A0A7V1LKX2"/>